<accession>A0A2W5MYE6</accession>
<dbReference type="EMBL" id="QFQB01000039">
    <property type="protein sequence ID" value="PZQ45784.1"/>
    <property type="molecule type" value="Genomic_DNA"/>
</dbReference>
<comment type="caution">
    <text evidence="1">The sequence shown here is derived from an EMBL/GenBank/DDBJ whole genome shotgun (WGS) entry which is preliminary data.</text>
</comment>
<sequence length="284" mass="32760">MLNSYRYVQSLPELSRRYDHVVKKANARDFIMSLPSPDNVPRDYNLLPDIDMTLILSTTRNLPDRVREKIKGTPDEEIFGHNTLMGLCMSGRRVPIEIFLHSVSMNRTDPSGKLFEEVAWHEMVHAVEGITRDDNGNVVREQPWSYSLQRQMIELDRINPEASTLDSYEGRTRRYASYLRQGTKLQENVSEIFARVGSIYLEHIRQTKTAPDAAAIFSLFEQTKIGDLTEQNYPEETIARNLTDLFVGLATYCEPARDLFYEELPQMMDRISVLYGCRPPSMQA</sequence>
<proteinExistence type="predicted"/>
<dbReference type="Proteomes" id="UP000249417">
    <property type="component" value="Unassembled WGS sequence"/>
</dbReference>
<reference evidence="1 2" key="1">
    <citation type="submission" date="2017-08" db="EMBL/GenBank/DDBJ databases">
        <title>Infants hospitalized years apart are colonized by the same room-sourced microbial strains.</title>
        <authorList>
            <person name="Brooks B."/>
            <person name="Olm M.R."/>
            <person name="Firek B.A."/>
            <person name="Baker R."/>
            <person name="Thomas B.C."/>
            <person name="Morowitz M.J."/>
            <person name="Banfield J.F."/>
        </authorList>
    </citation>
    <scope>NUCLEOTIDE SEQUENCE [LARGE SCALE GENOMIC DNA]</scope>
    <source>
        <strain evidence="1">S2_005_002_R2_29</strain>
    </source>
</reference>
<dbReference type="AlphaFoldDB" id="A0A2W5MYE6"/>
<organism evidence="1 2">
    <name type="scientific">Micavibrio aeruginosavorus</name>
    <dbReference type="NCBI Taxonomy" id="349221"/>
    <lineage>
        <taxon>Bacteria</taxon>
        <taxon>Pseudomonadati</taxon>
        <taxon>Bdellovibrionota</taxon>
        <taxon>Bdellovibrionia</taxon>
        <taxon>Bdellovibrionales</taxon>
        <taxon>Pseudobdellovibrionaceae</taxon>
        <taxon>Micavibrio</taxon>
    </lineage>
</organism>
<protein>
    <submittedName>
        <fullName evidence="1">Uncharacterized protein</fullName>
    </submittedName>
</protein>
<evidence type="ECO:0000313" key="2">
    <source>
        <dbReference type="Proteomes" id="UP000249417"/>
    </source>
</evidence>
<evidence type="ECO:0000313" key="1">
    <source>
        <dbReference type="EMBL" id="PZQ45784.1"/>
    </source>
</evidence>
<name>A0A2W5MYE6_9BACT</name>
<gene>
    <name evidence="1" type="ORF">DI551_06500</name>
</gene>